<evidence type="ECO:0008006" key="3">
    <source>
        <dbReference type="Google" id="ProtNLM"/>
    </source>
</evidence>
<dbReference type="Proteomes" id="UP001500683">
    <property type="component" value="Unassembled WGS sequence"/>
</dbReference>
<proteinExistence type="predicted"/>
<dbReference type="EMBL" id="BAAAZG010000002">
    <property type="protein sequence ID" value="GAA4059819.1"/>
    <property type="molecule type" value="Genomic_DNA"/>
</dbReference>
<gene>
    <name evidence="1" type="ORF">GCM10022214_10490</name>
</gene>
<protein>
    <recommendedName>
        <fullName evidence="3">Head-to-tail stopper</fullName>
    </recommendedName>
</protein>
<name>A0ABP7V557_9ACTN</name>
<sequence>MDIIDVLTEVMPDLPEVTIEPYRGRSAYGDVWDTGTPVRAFVDQARRVVRADDGSQVISETTVYAPPGTTAPARSRVTLPDGSTTLVITTRIRDGFGQDALPEHVEIACE</sequence>
<reference evidence="2" key="1">
    <citation type="journal article" date="2019" name="Int. J. Syst. Evol. Microbiol.">
        <title>The Global Catalogue of Microorganisms (GCM) 10K type strain sequencing project: providing services to taxonomists for standard genome sequencing and annotation.</title>
        <authorList>
            <consortium name="The Broad Institute Genomics Platform"/>
            <consortium name="The Broad Institute Genome Sequencing Center for Infectious Disease"/>
            <person name="Wu L."/>
            <person name="Ma J."/>
        </authorList>
    </citation>
    <scope>NUCLEOTIDE SEQUENCE [LARGE SCALE GENOMIC DNA]</scope>
    <source>
        <strain evidence="2">JCM 16702</strain>
    </source>
</reference>
<organism evidence="1 2">
    <name type="scientific">Actinomadura miaoliensis</name>
    <dbReference type="NCBI Taxonomy" id="430685"/>
    <lineage>
        <taxon>Bacteria</taxon>
        <taxon>Bacillati</taxon>
        <taxon>Actinomycetota</taxon>
        <taxon>Actinomycetes</taxon>
        <taxon>Streptosporangiales</taxon>
        <taxon>Thermomonosporaceae</taxon>
        <taxon>Actinomadura</taxon>
    </lineage>
</organism>
<evidence type="ECO:0000313" key="1">
    <source>
        <dbReference type="EMBL" id="GAA4059819.1"/>
    </source>
</evidence>
<evidence type="ECO:0000313" key="2">
    <source>
        <dbReference type="Proteomes" id="UP001500683"/>
    </source>
</evidence>
<keyword evidence="2" id="KW-1185">Reference proteome</keyword>
<comment type="caution">
    <text evidence="1">The sequence shown here is derived from an EMBL/GenBank/DDBJ whole genome shotgun (WGS) entry which is preliminary data.</text>
</comment>
<dbReference type="RefSeq" id="WP_344941472.1">
    <property type="nucleotide sequence ID" value="NZ_BAAAZG010000002.1"/>
</dbReference>
<accession>A0ABP7V557</accession>